<organism evidence="1 2">
    <name type="scientific">Intestinibacter bartlettii</name>
    <dbReference type="NCBI Taxonomy" id="261299"/>
    <lineage>
        <taxon>Bacteria</taxon>
        <taxon>Bacillati</taxon>
        <taxon>Bacillota</taxon>
        <taxon>Clostridia</taxon>
        <taxon>Peptostreptococcales</taxon>
        <taxon>Peptostreptococcaceae</taxon>
        <taxon>Intestinibacter</taxon>
    </lineage>
</organism>
<sequence>MKGKVNTLFLGKNEELLAKDNVVLECETDLTDGEKNILKHIFDAIKDNNFENEGIKFSLDDYSKDELINLQNKKVMIINIEKKEYVLTQWYTMVCSKESNEVTIHVQDIVLEYLKLFVLDKVK</sequence>
<gene>
    <name evidence="1" type="ORF">KQI20_07365</name>
</gene>
<keyword evidence="2" id="KW-1185">Reference proteome</keyword>
<comment type="caution">
    <text evidence="1">The sequence shown here is derived from an EMBL/GenBank/DDBJ whole genome shotgun (WGS) entry which is preliminary data.</text>
</comment>
<evidence type="ECO:0000313" key="1">
    <source>
        <dbReference type="EMBL" id="MBU5336255.1"/>
    </source>
</evidence>
<accession>A0ABS6DWM0</accession>
<proteinExistence type="predicted"/>
<dbReference type="RefSeq" id="WP_216569382.1">
    <property type="nucleotide sequence ID" value="NZ_JAHLOQ010000017.1"/>
</dbReference>
<dbReference type="Proteomes" id="UP001196301">
    <property type="component" value="Unassembled WGS sequence"/>
</dbReference>
<evidence type="ECO:0000313" key="2">
    <source>
        <dbReference type="Proteomes" id="UP001196301"/>
    </source>
</evidence>
<protein>
    <submittedName>
        <fullName evidence="1">Uncharacterized protein</fullName>
    </submittedName>
</protein>
<name>A0ABS6DWM0_9FIRM</name>
<reference evidence="1 2" key="1">
    <citation type="submission" date="2021-06" db="EMBL/GenBank/DDBJ databases">
        <authorList>
            <person name="Sun Q."/>
            <person name="Li D."/>
        </authorList>
    </citation>
    <scope>NUCLEOTIDE SEQUENCE [LARGE SCALE GENOMIC DNA]</scope>
    <source>
        <strain evidence="1 2">N19</strain>
    </source>
</reference>
<dbReference type="EMBL" id="JAHLOQ010000017">
    <property type="protein sequence ID" value="MBU5336255.1"/>
    <property type="molecule type" value="Genomic_DNA"/>
</dbReference>